<dbReference type="EMBL" id="JAATOP010000003">
    <property type="protein sequence ID" value="NIY71917.1"/>
    <property type="molecule type" value="Genomic_DNA"/>
</dbReference>
<feature type="domain" description="LysR substrate-binding" evidence="2">
    <location>
        <begin position="3"/>
        <end position="93"/>
    </location>
</feature>
<dbReference type="RefSeq" id="WP_167637293.1">
    <property type="nucleotide sequence ID" value="NZ_JAATOP010000003.1"/>
</dbReference>
<sequence length="97" mass="10490">MGWEQWLGKLGVTGIDSRRGPRFSDYYQAVQAAIAGQGVLLGSRLVMKDLITSSLLVTPFPEGVQTDLGYDVIASRGAAERPEVLAFIHWIAGQALT</sequence>
<proteinExistence type="inferred from homology"/>
<keyword evidence="4" id="KW-1185">Reference proteome</keyword>
<evidence type="ECO:0000259" key="2">
    <source>
        <dbReference type="Pfam" id="PF03466"/>
    </source>
</evidence>
<comment type="caution">
    <text evidence="3">The sequence shown here is derived from an EMBL/GenBank/DDBJ whole genome shotgun (WGS) entry which is preliminary data.</text>
</comment>
<dbReference type="PANTHER" id="PTHR30537">
    <property type="entry name" value="HTH-TYPE TRANSCRIPTIONAL REGULATOR"/>
    <property type="match status" value="1"/>
</dbReference>
<evidence type="ECO:0000256" key="1">
    <source>
        <dbReference type="ARBA" id="ARBA00009437"/>
    </source>
</evidence>
<organism evidence="3 4">
    <name type="scientific">Marivivens donghaensis</name>
    <dbReference type="NCBI Taxonomy" id="1699413"/>
    <lineage>
        <taxon>Bacteria</taxon>
        <taxon>Pseudomonadati</taxon>
        <taxon>Pseudomonadota</taxon>
        <taxon>Alphaproteobacteria</taxon>
        <taxon>Rhodobacterales</taxon>
        <taxon>Paracoccaceae</taxon>
        <taxon>Marivivens group</taxon>
        <taxon>Marivivens</taxon>
    </lineage>
</organism>
<dbReference type="Proteomes" id="UP000709466">
    <property type="component" value="Unassembled WGS sequence"/>
</dbReference>
<dbReference type="PANTHER" id="PTHR30537:SF26">
    <property type="entry name" value="GLYCINE CLEAVAGE SYSTEM TRANSCRIPTIONAL ACTIVATOR"/>
    <property type="match status" value="1"/>
</dbReference>
<protein>
    <recommendedName>
        <fullName evidence="2">LysR substrate-binding domain-containing protein</fullName>
    </recommendedName>
</protein>
<name>A0ABX0VV10_9RHOB</name>
<dbReference type="Pfam" id="PF03466">
    <property type="entry name" value="LysR_substrate"/>
    <property type="match status" value="1"/>
</dbReference>
<evidence type="ECO:0000313" key="3">
    <source>
        <dbReference type="EMBL" id="NIY71917.1"/>
    </source>
</evidence>
<comment type="similarity">
    <text evidence="1">Belongs to the LysR transcriptional regulatory family.</text>
</comment>
<dbReference type="Gene3D" id="3.40.190.10">
    <property type="entry name" value="Periplasmic binding protein-like II"/>
    <property type="match status" value="2"/>
</dbReference>
<dbReference type="InterPro" id="IPR058163">
    <property type="entry name" value="LysR-type_TF_proteobact-type"/>
</dbReference>
<evidence type="ECO:0000313" key="4">
    <source>
        <dbReference type="Proteomes" id="UP000709466"/>
    </source>
</evidence>
<reference evidence="3 4" key="1">
    <citation type="submission" date="2020-03" db="EMBL/GenBank/DDBJ databases">
        <title>Bacterial isolates of synthetic phycosphere.</title>
        <authorList>
            <person name="Fu H."/>
            <person name="Moran M.A."/>
        </authorList>
    </citation>
    <scope>NUCLEOTIDE SEQUENCE [LARGE SCALE GENOMIC DNA]</scope>
    <source>
        <strain evidence="3 4">HF1</strain>
    </source>
</reference>
<gene>
    <name evidence="3" type="ORF">HCZ30_05645</name>
</gene>
<dbReference type="SUPFAM" id="SSF53850">
    <property type="entry name" value="Periplasmic binding protein-like II"/>
    <property type="match status" value="1"/>
</dbReference>
<accession>A0ABX0VV10</accession>
<dbReference type="InterPro" id="IPR005119">
    <property type="entry name" value="LysR_subst-bd"/>
</dbReference>